<dbReference type="GO" id="GO:0005524">
    <property type="term" value="F:ATP binding"/>
    <property type="evidence" value="ECO:0007669"/>
    <property type="project" value="UniProtKB-KW"/>
</dbReference>
<evidence type="ECO:0000256" key="3">
    <source>
        <dbReference type="ARBA" id="ARBA00012438"/>
    </source>
</evidence>
<dbReference type="InterPro" id="IPR003594">
    <property type="entry name" value="HATPase_dom"/>
</dbReference>
<evidence type="ECO:0000256" key="9">
    <source>
        <dbReference type="ARBA" id="ARBA00022777"/>
    </source>
</evidence>
<name>A0A2N6SN09_9LACT</name>
<dbReference type="SUPFAM" id="SSF55874">
    <property type="entry name" value="ATPase domain of HSP90 chaperone/DNA topoisomerase II/histidine kinase"/>
    <property type="match status" value="1"/>
</dbReference>
<reference evidence="18 19" key="1">
    <citation type="submission" date="2017-09" db="EMBL/GenBank/DDBJ databases">
        <title>Bacterial strain isolated from the female urinary microbiota.</title>
        <authorList>
            <person name="Thomas-White K."/>
            <person name="Kumar N."/>
            <person name="Forster S."/>
            <person name="Putonti C."/>
            <person name="Lawley T."/>
            <person name="Wolfe A.J."/>
        </authorList>
    </citation>
    <scope>NUCLEOTIDE SEQUENCE [LARGE SCALE GENOMIC DNA]</scope>
    <source>
        <strain evidence="18 19">UMB0852</strain>
    </source>
</reference>
<dbReference type="EMBL" id="PNHE01000014">
    <property type="protein sequence ID" value="PMC58426.1"/>
    <property type="molecule type" value="Genomic_DNA"/>
</dbReference>
<keyword evidence="13 15" id="KW-0472">Membrane</keyword>
<keyword evidence="19" id="KW-1185">Reference proteome</keyword>
<dbReference type="PROSITE" id="PS50885">
    <property type="entry name" value="HAMP"/>
    <property type="match status" value="1"/>
</dbReference>
<dbReference type="SMART" id="SM00387">
    <property type="entry name" value="HATPase_c"/>
    <property type="match status" value="1"/>
</dbReference>
<evidence type="ECO:0000256" key="11">
    <source>
        <dbReference type="ARBA" id="ARBA00022989"/>
    </source>
</evidence>
<evidence type="ECO:0000256" key="15">
    <source>
        <dbReference type="SAM" id="Phobius"/>
    </source>
</evidence>
<dbReference type="CDD" id="cd06225">
    <property type="entry name" value="HAMP"/>
    <property type="match status" value="1"/>
</dbReference>
<dbReference type="InterPro" id="IPR036890">
    <property type="entry name" value="HATPase_C_sf"/>
</dbReference>
<dbReference type="PRINTS" id="PR00344">
    <property type="entry name" value="BCTRLSENSOR"/>
</dbReference>
<dbReference type="PANTHER" id="PTHR45528">
    <property type="entry name" value="SENSOR HISTIDINE KINASE CPXA"/>
    <property type="match status" value="1"/>
</dbReference>
<evidence type="ECO:0000256" key="12">
    <source>
        <dbReference type="ARBA" id="ARBA00023012"/>
    </source>
</evidence>
<evidence type="ECO:0000256" key="4">
    <source>
        <dbReference type="ARBA" id="ARBA00022475"/>
    </source>
</evidence>
<dbReference type="CDD" id="cd00082">
    <property type="entry name" value="HisKA"/>
    <property type="match status" value="1"/>
</dbReference>
<feature type="coiled-coil region" evidence="14">
    <location>
        <begin position="218"/>
        <end position="252"/>
    </location>
</feature>
<keyword evidence="9 18" id="KW-0418">Kinase</keyword>
<evidence type="ECO:0000259" key="16">
    <source>
        <dbReference type="PROSITE" id="PS50109"/>
    </source>
</evidence>
<proteinExistence type="predicted"/>
<keyword evidence="14" id="KW-0175">Coiled coil</keyword>
<dbReference type="SMART" id="SM00304">
    <property type="entry name" value="HAMP"/>
    <property type="match status" value="1"/>
</dbReference>
<dbReference type="FunFam" id="3.30.565.10:FF:000006">
    <property type="entry name" value="Sensor histidine kinase WalK"/>
    <property type="match status" value="1"/>
</dbReference>
<evidence type="ECO:0000256" key="8">
    <source>
        <dbReference type="ARBA" id="ARBA00022741"/>
    </source>
</evidence>
<dbReference type="GO" id="GO:0005886">
    <property type="term" value="C:plasma membrane"/>
    <property type="evidence" value="ECO:0007669"/>
    <property type="project" value="UniProtKB-SubCell"/>
</dbReference>
<evidence type="ECO:0000256" key="13">
    <source>
        <dbReference type="ARBA" id="ARBA00023136"/>
    </source>
</evidence>
<dbReference type="InterPro" id="IPR050398">
    <property type="entry name" value="HssS/ArlS-like"/>
</dbReference>
<keyword evidence="8" id="KW-0547">Nucleotide-binding</keyword>
<dbReference type="STRING" id="84521.SAMN04487994_103615"/>
<dbReference type="PANTHER" id="PTHR45528:SF1">
    <property type="entry name" value="SENSOR HISTIDINE KINASE CPXA"/>
    <property type="match status" value="1"/>
</dbReference>
<keyword evidence="11 15" id="KW-1133">Transmembrane helix</keyword>
<dbReference type="PROSITE" id="PS50109">
    <property type="entry name" value="HIS_KIN"/>
    <property type="match status" value="1"/>
</dbReference>
<keyword evidence="12" id="KW-0902">Two-component regulatory system</keyword>
<comment type="subcellular location">
    <subcellularLocation>
        <location evidence="2">Cell membrane</location>
        <topology evidence="2">Multi-pass membrane protein</topology>
    </subcellularLocation>
</comment>
<evidence type="ECO:0000256" key="2">
    <source>
        <dbReference type="ARBA" id="ARBA00004651"/>
    </source>
</evidence>
<dbReference type="SUPFAM" id="SSF158472">
    <property type="entry name" value="HAMP domain-like"/>
    <property type="match status" value="1"/>
</dbReference>
<dbReference type="EC" id="2.7.13.3" evidence="3"/>
<evidence type="ECO:0000256" key="6">
    <source>
        <dbReference type="ARBA" id="ARBA00022679"/>
    </source>
</evidence>
<dbReference type="InterPro" id="IPR005467">
    <property type="entry name" value="His_kinase_dom"/>
</dbReference>
<organism evidence="18 19">
    <name type="scientific">Dolosicoccus paucivorans</name>
    <dbReference type="NCBI Taxonomy" id="84521"/>
    <lineage>
        <taxon>Bacteria</taxon>
        <taxon>Bacillati</taxon>
        <taxon>Bacillota</taxon>
        <taxon>Bacilli</taxon>
        <taxon>Lactobacillales</taxon>
        <taxon>Aerococcaceae</taxon>
        <taxon>Dolosicoccus</taxon>
    </lineage>
</organism>
<keyword evidence="6" id="KW-0808">Transferase</keyword>
<dbReference type="InterPro" id="IPR004358">
    <property type="entry name" value="Sig_transdc_His_kin-like_C"/>
</dbReference>
<dbReference type="SUPFAM" id="SSF47384">
    <property type="entry name" value="Homodimeric domain of signal transducing histidine kinase"/>
    <property type="match status" value="1"/>
</dbReference>
<evidence type="ECO:0000259" key="17">
    <source>
        <dbReference type="PROSITE" id="PS50885"/>
    </source>
</evidence>
<dbReference type="Gene3D" id="3.30.565.10">
    <property type="entry name" value="Histidine kinase-like ATPase, C-terminal domain"/>
    <property type="match status" value="1"/>
</dbReference>
<dbReference type="Pfam" id="PF00672">
    <property type="entry name" value="HAMP"/>
    <property type="match status" value="1"/>
</dbReference>
<dbReference type="Proteomes" id="UP000235682">
    <property type="component" value="Unassembled WGS sequence"/>
</dbReference>
<feature type="transmembrane region" description="Helical" evidence="15">
    <location>
        <begin position="164"/>
        <end position="186"/>
    </location>
</feature>
<dbReference type="Gene3D" id="1.10.287.130">
    <property type="match status" value="1"/>
</dbReference>
<dbReference type="InterPro" id="IPR036097">
    <property type="entry name" value="HisK_dim/P_sf"/>
</dbReference>
<protein>
    <recommendedName>
        <fullName evidence="3">histidine kinase</fullName>
        <ecNumber evidence="3">2.7.13.3</ecNumber>
    </recommendedName>
</protein>
<evidence type="ECO:0000313" key="18">
    <source>
        <dbReference type="EMBL" id="PMC58426.1"/>
    </source>
</evidence>
<evidence type="ECO:0000256" key="14">
    <source>
        <dbReference type="SAM" id="Coils"/>
    </source>
</evidence>
<dbReference type="Pfam" id="PF00512">
    <property type="entry name" value="HisKA"/>
    <property type="match status" value="1"/>
</dbReference>
<dbReference type="Pfam" id="PF02518">
    <property type="entry name" value="HATPase_c"/>
    <property type="match status" value="1"/>
</dbReference>
<evidence type="ECO:0000256" key="5">
    <source>
        <dbReference type="ARBA" id="ARBA00022553"/>
    </source>
</evidence>
<dbReference type="InterPro" id="IPR003660">
    <property type="entry name" value="HAMP_dom"/>
</dbReference>
<evidence type="ECO:0000256" key="1">
    <source>
        <dbReference type="ARBA" id="ARBA00000085"/>
    </source>
</evidence>
<comment type="caution">
    <text evidence="18">The sequence shown here is derived from an EMBL/GenBank/DDBJ whole genome shotgun (WGS) entry which is preliminary data.</text>
</comment>
<keyword evidence="4" id="KW-1003">Cell membrane</keyword>
<sequence>MKIVWQQTLAFLLVILTALVVSSLLITKAMEEQIYARREKELLQIAHTVGYSTDTRQDFERTAFILQQIGVVFEIYSADGTVIYPYSNQGAYAKLTPEELEMINQGKTLGIRSTDRISPDLPQKRLVAVYMPLMYEPGQPPISILAILSPLAELDEQIEQMQRILFYAFAIAALVSIVVGLSYTFYQTKRITKLQKATRQIQKGDYDVQLSTTGQDEIADLSRSFVEMAKSLEQAQAQLKHNERLRRQMMQDAAHEMRTPLTTMYGVIEGLQYGVFDEDQQARSLELLANETERLRRLVNENLDYEKIRSGEIVLKPQWLNVRNLFEQIKTQLNTQAKEKGNHIVIEAPEHLSVYADHDRLIQVLINLTHNAIQFTNQGHIWLSATEDEAWTLIQVRDEGIGIKPEDIEKIWERFYKADVSRKSTQFGESGIGLAVVQSLVNAHGGHITVESPDQKGTLFTLSFPKKTIGEKEDDH</sequence>
<feature type="domain" description="Histidine kinase" evidence="16">
    <location>
        <begin position="252"/>
        <end position="468"/>
    </location>
</feature>
<dbReference type="OrthoDB" id="3436at2"/>
<dbReference type="Gene3D" id="6.10.340.10">
    <property type="match status" value="1"/>
</dbReference>
<dbReference type="SMART" id="SM00388">
    <property type="entry name" value="HisKA"/>
    <property type="match status" value="1"/>
</dbReference>
<keyword evidence="7 15" id="KW-0812">Transmembrane</keyword>
<accession>A0A2N6SN09</accession>
<comment type="catalytic activity">
    <reaction evidence="1">
        <text>ATP + protein L-histidine = ADP + protein N-phospho-L-histidine.</text>
        <dbReference type="EC" id="2.7.13.3"/>
    </reaction>
</comment>
<feature type="domain" description="HAMP" evidence="17">
    <location>
        <begin position="185"/>
        <end position="237"/>
    </location>
</feature>
<gene>
    <name evidence="18" type="ORF">CJ205_04345</name>
</gene>
<keyword evidence="10" id="KW-0067">ATP-binding</keyword>
<evidence type="ECO:0000256" key="7">
    <source>
        <dbReference type="ARBA" id="ARBA00022692"/>
    </source>
</evidence>
<dbReference type="AlphaFoldDB" id="A0A2N6SN09"/>
<dbReference type="InterPro" id="IPR003661">
    <property type="entry name" value="HisK_dim/P_dom"/>
</dbReference>
<evidence type="ECO:0000256" key="10">
    <source>
        <dbReference type="ARBA" id="ARBA00022840"/>
    </source>
</evidence>
<evidence type="ECO:0000313" key="19">
    <source>
        <dbReference type="Proteomes" id="UP000235682"/>
    </source>
</evidence>
<dbReference type="RefSeq" id="WP_102227784.1">
    <property type="nucleotide sequence ID" value="NZ_PNFY01000018.1"/>
</dbReference>
<dbReference type="GO" id="GO:0000155">
    <property type="term" value="F:phosphorelay sensor kinase activity"/>
    <property type="evidence" value="ECO:0007669"/>
    <property type="project" value="InterPro"/>
</dbReference>
<keyword evidence="5" id="KW-0597">Phosphoprotein</keyword>